<organism evidence="1 2">
    <name type="scientific">Gordonia alkaliphila</name>
    <dbReference type="NCBI Taxonomy" id="1053547"/>
    <lineage>
        <taxon>Bacteria</taxon>
        <taxon>Bacillati</taxon>
        <taxon>Actinomycetota</taxon>
        <taxon>Actinomycetes</taxon>
        <taxon>Mycobacteriales</taxon>
        <taxon>Gordoniaceae</taxon>
        <taxon>Gordonia</taxon>
    </lineage>
</organism>
<comment type="caution">
    <text evidence="1">The sequence shown here is derived from an EMBL/GenBank/DDBJ whole genome shotgun (WGS) entry which is preliminary data.</text>
</comment>
<sequence>MDEQENRSLYELEFPAPAVADPQGEGPVLIHALDGFADAGHAVALAATHLREALDCELVATFNADELIDYRSRRPLISFTGEKFDGIEMPRLTMHALVDNEGTGFLLLDGSEPDLRWDQFTTAIAALAERFGVSQVVGMNAIPMAVPHTRPSGVIGHGSDTAALGDMPRWGNEMKLPASASMLLELRLAEAGYRTVGLSAHVPHYLAQTNYPAASAALLAALGQVSGLDLPIAALENAAAKVAEQIDEEVTGNAEISTVVTALEQQYDAYLKAKADRELLAADEEDLPSGDELGAEFERFLAEHAAEFDRPSNPDEEDTP</sequence>
<dbReference type="InterPro" id="IPR038389">
    <property type="entry name" value="PSMG2_sf"/>
</dbReference>
<accession>A0ABP8YXG1</accession>
<dbReference type="RefSeq" id="WP_246997054.1">
    <property type="nucleotide sequence ID" value="NZ_BAABIE010000002.1"/>
</dbReference>
<dbReference type="SUPFAM" id="SSF159659">
    <property type="entry name" value="Cgl1923-like"/>
    <property type="match status" value="1"/>
</dbReference>
<evidence type="ECO:0000313" key="2">
    <source>
        <dbReference type="Proteomes" id="UP001500822"/>
    </source>
</evidence>
<dbReference type="EMBL" id="BAABIE010000002">
    <property type="protein sequence ID" value="GAA4740540.1"/>
    <property type="molecule type" value="Genomic_DNA"/>
</dbReference>
<dbReference type="InterPro" id="IPR008492">
    <property type="entry name" value="Rv2714-like"/>
</dbReference>
<dbReference type="Gene3D" id="1.10.287.100">
    <property type="match status" value="1"/>
</dbReference>
<dbReference type="Pfam" id="PF09754">
    <property type="entry name" value="PAC2"/>
    <property type="match status" value="1"/>
</dbReference>
<name>A0ABP8YXG1_9ACTN</name>
<dbReference type="PIRSF" id="PIRSF028754">
    <property type="entry name" value="UCP028754"/>
    <property type="match status" value="1"/>
</dbReference>
<dbReference type="Proteomes" id="UP001500822">
    <property type="component" value="Unassembled WGS sequence"/>
</dbReference>
<keyword evidence="2" id="KW-1185">Reference proteome</keyword>
<evidence type="ECO:0000313" key="1">
    <source>
        <dbReference type="EMBL" id="GAA4740540.1"/>
    </source>
</evidence>
<dbReference type="Gene3D" id="3.40.50.10900">
    <property type="entry name" value="PAC-like subunit"/>
    <property type="match status" value="1"/>
</dbReference>
<proteinExistence type="predicted"/>
<gene>
    <name evidence="1" type="ORF">GCM10023217_05800</name>
</gene>
<dbReference type="InterPro" id="IPR019151">
    <property type="entry name" value="Proteasome_assmbl_chaperone_2"/>
</dbReference>
<reference evidence="2" key="1">
    <citation type="journal article" date="2019" name="Int. J. Syst. Evol. Microbiol.">
        <title>The Global Catalogue of Microorganisms (GCM) 10K type strain sequencing project: providing services to taxonomists for standard genome sequencing and annotation.</title>
        <authorList>
            <consortium name="The Broad Institute Genomics Platform"/>
            <consortium name="The Broad Institute Genome Sequencing Center for Infectious Disease"/>
            <person name="Wu L."/>
            <person name="Ma J."/>
        </authorList>
    </citation>
    <scope>NUCLEOTIDE SEQUENCE [LARGE SCALE GENOMIC DNA]</scope>
    <source>
        <strain evidence="2">JCM 18077</strain>
    </source>
</reference>
<protein>
    <submittedName>
        <fullName evidence="1">PAC2 family protein</fullName>
    </submittedName>
</protein>